<evidence type="ECO:0000313" key="1">
    <source>
        <dbReference type="EnsemblPlants" id="ONIVA07G09730.1"/>
    </source>
</evidence>
<reference evidence="1" key="1">
    <citation type="submission" date="2015-04" db="UniProtKB">
        <authorList>
            <consortium name="EnsemblPlants"/>
        </authorList>
    </citation>
    <scope>IDENTIFICATION</scope>
    <source>
        <strain evidence="1">SL10</strain>
    </source>
</reference>
<protein>
    <submittedName>
        <fullName evidence="1">Uncharacterized protein</fullName>
    </submittedName>
</protein>
<organism evidence="1">
    <name type="scientific">Oryza nivara</name>
    <name type="common">Indian wild rice</name>
    <name type="synonym">Oryza sativa f. spontanea</name>
    <dbReference type="NCBI Taxonomy" id="4536"/>
    <lineage>
        <taxon>Eukaryota</taxon>
        <taxon>Viridiplantae</taxon>
        <taxon>Streptophyta</taxon>
        <taxon>Embryophyta</taxon>
        <taxon>Tracheophyta</taxon>
        <taxon>Spermatophyta</taxon>
        <taxon>Magnoliopsida</taxon>
        <taxon>Liliopsida</taxon>
        <taxon>Poales</taxon>
        <taxon>Poaceae</taxon>
        <taxon>BOP clade</taxon>
        <taxon>Oryzoideae</taxon>
        <taxon>Oryzeae</taxon>
        <taxon>Oryzinae</taxon>
        <taxon>Oryza</taxon>
    </lineage>
</organism>
<dbReference type="Gramene" id="ONIVA07G09730.1">
    <property type="protein sequence ID" value="ONIVA07G09730.1"/>
    <property type="gene ID" value="ONIVA07G09730"/>
</dbReference>
<reference evidence="1" key="2">
    <citation type="submission" date="2018-04" db="EMBL/GenBank/DDBJ databases">
        <title>OnivRS2 (Oryza nivara Reference Sequence Version 2).</title>
        <authorList>
            <person name="Zhang J."/>
            <person name="Kudrna D."/>
            <person name="Lee S."/>
            <person name="Talag J."/>
            <person name="Rajasekar S."/>
            <person name="Welchert J."/>
            <person name="Hsing Y.-I."/>
            <person name="Wing R.A."/>
        </authorList>
    </citation>
    <scope>NUCLEOTIDE SEQUENCE [LARGE SCALE GENOMIC DNA]</scope>
    <source>
        <strain evidence="1">SL10</strain>
    </source>
</reference>
<dbReference type="EnsemblPlants" id="ONIVA07G09730.1">
    <property type="protein sequence ID" value="ONIVA07G09730.1"/>
    <property type="gene ID" value="ONIVA07G09730"/>
</dbReference>
<evidence type="ECO:0000313" key="2">
    <source>
        <dbReference type="Proteomes" id="UP000006591"/>
    </source>
</evidence>
<name>A0A0E0HZI7_ORYNI</name>
<sequence>MEIVGILENLCRIMAMTALASIIAKFCPMHDLGPLEKESSASGCFAALVTPFSNLSSLNSSASSPHTSLSR</sequence>
<keyword evidence="2" id="KW-1185">Reference proteome</keyword>
<accession>A0A0E0HZI7</accession>
<dbReference type="AlphaFoldDB" id="A0A0E0HZI7"/>
<dbReference type="eggNOG" id="ENOG502SW56">
    <property type="taxonomic scope" value="Eukaryota"/>
</dbReference>
<dbReference type="HOGENOM" id="CLU_2744345_0_0_1"/>
<dbReference type="Proteomes" id="UP000006591">
    <property type="component" value="Chromosome 7"/>
</dbReference>
<proteinExistence type="predicted"/>